<organism evidence="2 3">
    <name type="scientific">Frankia nepalensis</name>
    <dbReference type="NCBI Taxonomy" id="1836974"/>
    <lineage>
        <taxon>Bacteria</taxon>
        <taxon>Bacillati</taxon>
        <taxon>Actinomycetota</taxon>
        <taxon>Actinomycetes</taxon>
        <taxon>Frankiales</taxon>
        <taxon>Frankiaceae</taxon>
        <taxon>Frankia</taxon>
    </lineage>
</organism>
<keyword evidence="3" id="KW-1185">Reference proteome</keyword>
<evidence type="ECO:0000256" key="1">
    <source>
        <dbReference type="SAM" id="MobiDB-lite"/>
    </source>
</evidence>
<reference evidence="2" key="1">
    <citation type="submission" date="2020-12" db="EMBL/GenBank/DDBJ databases">
        <title>Genomic characterization of non-nitrogen-fixing Frankia strains.</title>
        <authorList>
            <person name="Carlos-Shanley C."/>
            <person name="Guerra T."/>
            <person name="Hahn D."/>
        </authorList>
    </citation>
    <scope>NUCLEOTIDE SEQUENCE</scope>
    <source>
        <strain evidence="2">CN6</strain>
    </source>
</reference>
<accession>A0A937RMT2</accession>
<name>A0A937RMT2_9ACTN</name>
<sequence length="86" mass="9130">MAPQHSIDQPSGGFLATPRGADPIKASAGRPGTALHHVGNRGTVAAPHLPRRIAIIDHAADPYLMVEQRLRPDLAVRATPVSITDR</sequence>
<protein>
    <submittedName>
        <fullName evidence="2">Uncharacterized protein</fullName>
    </submittedName>
</protein>
<dbReference type="Proteomes" id="UP000604475">
    <property type="component" value="Unassembled WGS sequence"/>
</dbReference>
<feature type="region of interest" description="Disordered" evidence="1">
    <location>
        <begin position="1"/>
        <end position="38"/>
    </location>
</feature>
<dbReference type="RefSeq" id="WP_203006330.1">
    <property type="nucleotide sequence ID" value="NZ_JADWYU010000035.1"/>
</dbReference>
<dbReference type="EMBL" id="JAEACQ010000370">
    <property type="protein sequence ID" value="MBL7633095.1"/>
    <property type="molecule type" value="Genomic_DNA"/>
</dbReference>
<comment type="caution">
    <text evidence="2">The sequence shown here is derived from an EMBL/GenBank/DDBJ whole genome shotgun (WGS) entry which is preliminary data.</text>
</comment>
<dbReference type="AlphaFoldDB" id="A0A937RMT2"/>
<gene>
    <name evidence="2" type="ORF">I7412_39280</name>
</gene>
<evidence type="ECO:0000313" key="3">
    <source>
        <dbReference type="Proteomes" id="UP000604475"/>
    </source>
</evidence>
<evidence type="ECO:0000313" key="2">
    <source>
        <dbReference type="EMBL" id="MBL7633095.1"/>
    </source>
</evidence>
<proteinExistence type="predicted"/>